<dbReference type="Proteomes" id="UP000645966">
    <property type="component" value="Unassembled WGS sequence"/>
</dbReference>
<comment type="caution">
    <text evidence="2">The sequence shown here is derived from an EMBL/GenBank/DDBJ whole genome shotgun (WGS) entry which is preliminary data.</text>
</comment>
<dbReference type="RefSeq" id="WP_198738193.1">
    <property type="nucleotide sequence ID" value="NZ_JAEIOS010000011.1"/>
</dbReference>
<evidence type="ECO:0000256" key="1">
    <source>
        <dbReference type="SAM" id="MobiDB-lite"/>
    </source>
</evidence>
<dbReference type="EMBL" id="JAEIOS010000011">
    <property type="protein sequence ID" value="MBI8989188.1"/>
    <property type="molecule type" value="Genomic_DNA"/>
</dbReference>
<proteinExistence type="predicted"/>
<name>A0A934HYB2_9CORY</name>
<evidence type="ECO:0000313" key="2">
    <source>
        <dbReference type="EMBL" id="MBI8989188.1"/>
    </source>
</evidence>
<organism evidence="2 3">
    <name type="scientific">Corynebacterium meridianum</name>
    <dbReference type="NCBI Taxonomy" id="2765363"/>
    <lineage>
        <taxon>Bacteria</taxon>
        <taxon>Bacillati</taxon>
        <taxon>Actinomycetota</taxon>
        <taxon>Actinomycetes</taxon>
        <taxon>Mycobacteriales</taxon>
        <taxon>Corynebacteriaceae</taxon>
        <taxon>Corynebacterium</taxon>
    </lineage>
</organism>
<accession>A0A934HYB2</accession>
<keyword evidence="3" id="KW-1185">Reference proteome</keyword>
<sequence>MTVLATAGIPATVGYRLVADEARDNGEAMSDHAAWPVVSSSGWFSPLEEPRRSTRPAGPVHQCTTTSVP</sequence>
<evidence type="ECO:0000313" key="3">
    <source>
        <dbReference type="Proteomes" id="UP000645966"/>
    </source>
</evidence>
<dbReference type="AlphaFoldDB" id="A0A934HYB2"/>
<gene>
    <name evidence="2" type="ORF">JDV75_05365</name>
</gene>
<protein>
    <submittedName>
        <fullName evidence="2">Uncharacterized protein</fullName>
    </submittedName>
</protein>
<reference evidence="2" key="1">
    <citation type="submission" date="2020-12" db="EMBL/GenBank/DDBJ databases">
        <title>Genome public.</title>
        <authorList>
            <person name="Sun Q."/>
        </authorList>
    </citation>
    <scope>NUCLEOTIDE SEQUENCE</scope>
    <source>
        <strain evidence="2">CCM 8863</strain>
    </source>
</reference>
<feature type="region of interest" description="Disordered" evidence="1">
    <location>
        <begin position="44"/>
        <end position="69"/>
    </location>
</feature>